<protein>
    <submittedName>
        <fullName evidence="3">Uncharacterized protein LOC117577687</fullName>
    </submittedName>
</protein>
<feature type="compositionally biased region" description="Low complexity" evidence="1">
    <location>
        <begin position="618"/>
        <end position="632"/>
    </location>
</feature>
<dbReference type="OrthoDB" id="7970201at2759"/>
<gene>
    <name evidence="3" type="primary">LOC117577687</name>
</gene>
<dbReference type="Proteomes" id="UP000515160">
    <property type="component" value="Chromosome X"/>
</dbReference>
<evidence type="ECO:0000256" key="1">
    <source>
        <dbReference type="SAM" id="MobiDB-lite"/>
    </source>
</evidence>
<feature type="compositionally biased region" description="Basic and acidic residues" evidence="1">
    <location>
        <begin position="440"/>
        <end position="450"/>
    </location>
</feature>
<feature type="region of interest" description="Disordered" evidence="1">
    <location>
        <begin position="407"/>
        <end position="469"/>
    </location>
</feature>
<dbReference type="AlphaFoldDB" id="A0A6P8Y4P7"/>
<reference evidence="3" key="1">
    <citation type="submission" date="2025-08" db="UniProtKB">
        <authorList>
            <consortium name="RefSeq"/>
        </authorList>
    </citation>
    <scope>IDENTIFICATION</scope>
    <source>
        <strain evidence="3">15112-1751.03</strain>
        <tissue evidence="3">Whole Adult</tissue>
    </source>
</reference>
<sequence length="646" mass="69944">MCDTGNLIDLSGCDEPDTDTTEAIEECIIVESTHFKGPYDPFDSMEKEACIKGLNKIDEKQEKVANIQLEYSDQDLNNETPPVAMDFEPSSDAIKVSESQTLQKQVIQLNALKMSSMGTPPPHHLSTKFSRNAMLTENLQMIAAESPIKLIEDEPNLVPEAAATTLSDDTCSNVEFEARLKQLRIAMLESPIKSKPAAIKPSPKTEPQQATGNVGKLLQDLQSLVCQHVDVSQRQQFDTLIASISAAVQTSPPPAVDELMPSYKRQATFDLDLVLQQKKSAECTEYVVGSKMQDFPDAMTCSSATFDGESLATDKAIIPIIDSGDMSLPSVPQKQESYLTKVVNDNLALQINELLERHKLTKLQLNDTVSQCDDPESTKPVGGPTVILVVNSTVGNQLPSYVVQPHTLSKTQTQHPSSNRTAECSSKANTFRRRSSSLSIHDKSKQERPKSLVKQSSGDSSNVSVNVNIGSHPMPLKELSVVGDKFNAMSSYRQRRNSFTVGSKANGGAAANSSVSMISHGRALASGRSKAPTINETNIKSLAAATKDAIPIKRVAPMVKPSMLTTDVKHLNSTVPRCPGQETPMPIRSKPGGNKLFCTSTPMPQMRRSFKPMGSNYSSSSSSLATATTTTTPNVRSLGYGKKSGP</sequence>
<name>A0A6P8Y4P7_DROAB</name>
<dbReference type="RefSeq" id="XP_034118475.1">
    <property type="nucleotide sequence ID" value="XM_034262584.2"/>
</dbReference>
<proteinExistence type="predicted"/>
<evidence type="ECO:0000313" key="2">
    <source>
        <dbReference type="Proteomes" id="UP000515160"/>
    </source>
</evidence>
<keyword evidence="2" id="KW-1185">Reference proteome</keyword>
<feature type="region of interest" description="Disordered" evidence="1">
    <location>
        <begin position="572"/>
        <end position="646"/>
    </location>
</feature>
<feature type="compositionally biased region" description="Polar residues" evidence="1">
    <location>
        <begin position="407"/>
        <end position="429"/>
    </location>
</feature>
<evidence type="ECO:0000313" key="3">
    <source>
        <dbReference type="RefSeq" id="XP_034118475.1"/>
    </source>
</evidence>
<accession>A0A6P8Y4P7</accession>
<dbReference type="GeneID" id="117577687"/>
<organism evidence="2 3">
    <name type="scientific">Drosophila albomicans</name>
    <name type="common">Fruit fly</name>
    <dbReference type="NCBI Taxonomy" id="7291"/>
    <lineage>
        <taxon>Eukaryota</taxon>
        <taxon>Metazoa</taxon>
        <taxon>Ecdysozoa</taxon>
        <taxon>Arthropoda</taxon>
        <taxon>Hexapoda</taxon>
        <taxon>Insecta</taxon>
        <taxon>Pterygota</taxon>
        <taxon>Neoptera</taxon>
        <taxon>Endopterygota</taxon>
        <taxon>Diptera</taxon>
        <taxon>Brachycera</taxon>
        <taxon>Muscomorpha</taxon>
        <taxon>Ephydroidea</taxon>
        <taxon>Drosophilidae</taxon>
        <taxon>Drosophila</taxon>
    </lineage>
</organism>